<dbReference type="InterPro" id="IPR001680">
    <property type="entry name" value="WD40_rpt"/>
</dbReference>
<evidence type="ECO:0000313" key="2">
    <source>
        <dbReference type="EMBL" id="GMM49703.1"/>
    </source>
</evidence>
<comment type="caution">
    <text evidence="2">The sequence shown here is derived from an EMBL/GenBank/DDBJ whole genome shotgun (WGS) entry which is preliminary data.</text>
</comment>
<protein>
    <submittedName>
        <fullName evidence="2">Uncharacterized protein</fullName>
    </submittedName>
</protein>
<evidence type="ECO:0000313" key="3">
    <source>
        <dbReference type="Proteomes" id="UP001362899"/>
    </source>
</evidence>
<organism evidence="2 3">
    <name type="scientific">Starmerella bacillaris</name>
    <name type="common">Yeast</name>
    <name type="synonym">Candida zemplinina</name>
    <dbReference type="NCBI Taxonomy" id="1247836"/>
    <lineage>
        <taxon>Eukaryota</taxon>
        <taxon>Fungi</taxon>
        <taxon>Dikarya</taxon>
        <taxon>Ascomycota</taxon>
        <taxon>Saccharomycotina</taxon>
        <taxon>Dipodascomycetes</taxon>
        <taxon>Dipodascales</taxon>
        <taxon>Trichomonascaceae</taxon>
        <taxon>Starmerella</taxon>
    </lineage>
</organism>
<reference evidence="2 3" key="1">
    <citation type="journal article" date="2023" name="Elife">
        <title>Identification of key yeast species and microbe-microbe interactions impacting larval growth of Drosophila in the wild.</title>
        <authorList>
            <person name="Mure A."/>
            <person name="Sugiura Y."/>
            <person name="Maeda R."/>
            <person name="Honda K."/>
            <person name="Sakurai N."/>
            <person name="Takahashi Y."/>
            <person name="Watada M."/>
            <person name="Katoh T."/>
            <person name="Gotoh A."/>
            <person name="Gotoh Y."/>
            <person name="Taniguchi I."/>
            <person name="Nakamura K."/>
            <person name="Hayashi T."/>
            <person name="Katayama T."/>
            <person name="Uemura T."/>
            <person name="Hattori Y."/>
        </authorList>
    </citation>
    <scope>NUCLEOTIDE SEQUENCE [LARGE SCALE GENOMIC DNA]</scope>
    <source>
        <strain evidence="2 3">SB-73</strain>
    </source>
</reference>
<dbReference type="Gene3D" id="2.130.10.10">
    <property type="entry name" value="YVTN repeat-like/Quinoprotein amine dehydrogenase"/>
    <property type="match status" value="2"/>
</dbReference>
<dbReference type="AlphaFoldDB" id="A0AAV5RF01"/>
<dbReference type="InterPro" id="IPR015943">
    <property type="entry name" value="WD40/YVTN_repeat-like_dom_sf"/>
</dbReference>
<dbReference type="SMART" id="SM00320">
    <property type="entry name" value="WD40"/>
    <property type="match status" value="2"/>
</dbReference>
<keyword evidence="3" id="KW-1185">Reference proteome</keyword>
<proteinExistence type="predicted"/>
<dbReference type="Proteomes" id="UP001362899">
    <property type="component" value="Unassembled WGS sequence"/>
</dbReference>
<dbReference type="SUPFAM" id="SSF50978">
    <property type="entry name" value="WD40 repeat-like"/>
    <property type="match status" value="1"/>
</dbReference>
<gene>
    <name evidence="2" type="ORF">DASB73_006610</name>
</gene>
<dbReference type="InterPro" id="IPR036322">
    <property type="entry name" value="WD40_repeat_dom_sf"/>
</dbReference>
<accession>A0AAV5RF01</accession>
<evidence type="ECO:0000256" key="1">
    <source>
        <dbReference type="SAM" id="MobiDB-lite"/>
    </source>
</evidence>
<sequence length="500" mass="55668">MPLAPTAKAESNEPLEVKKEPKNENLKDLMRQFYGYQSTKLVAGMKVRAKWGNYLFTMSQDMLDIVPSNVALRDDLKPQIESEISHSSGHDVIVDGHSLAPNEIRFCEASTILNTGYSVLSMDWADKFLIVSQLVSDIDPIDQNTNINPDGPGLLKVYVTDLPQVKLANELHFPDLGSINCVKFGPKGQVACVFSSGRVGLLNYLPKNVGSYKVEAHGKQNENLGKDSIEMYMISTIDSMARSICWRKEFLVIGYDNGCVSEHNVDEERLKENTHTNYVVQCSSSVITRLTANRTQIFSTSVDGHQCIIDINDLRLTEKVYRLKFYSLASGYNKYINSFLFADDQGSVRIVPALRGVYSDMSLDTDQASCGSVCANTTSGTLSQHTAEITALATSNSHPFVVTGCRHGSVHLINACRKALVTRRQKDAPTECEVWRLECSHLTSEYRFVEVFDTVSKLKPNLNQLMPFTVNISETVWQPNGTWFAAATLSGLIRFDNVNC</sequence>
<dbReference type="EMBL" id="BTGC01000003">
    <property type="protein sequence ID" value="GMM49703.1"/>
    <property type="molecule type" value="Genomic_DNA"/>
</dbReference>
<feature type="region of interest" description="Disordered" evidence="1">
    <location>
        <begin position="1"/>
        <end position="22"/>
    </location>
</feature>
<dbReference type="Pfam" id="PF00400">
    <property type="entry name" value="WD40"/>
    <property type="match status" value="1"/>
</dbReference>
<name>A0AAV5RF01_STABA</name>